<evidence type="ECO:0000313" key="7">
    <source>
        <dbReference type="Proteomes" id="UP001165289"/>
    </source>
</evidence>
<dbReference type="Proteomes" id="UP001165289">
    <property type="component" value="Unassembled WGS sequence"/>
</dbReference>
<dbReference type="SMART" id="SM00177">
    <property type="entry name" value="ARF"/>
    <property type="match status" value="1"/>
</dbReference>
<dbReference type="PROSITE" id="PS51417">
    <property type="entry name" value="ARF"/>
    <property type="match status" value="1"/>
</dbReference>
<dbReference type="Pfam" id="PF00025">
    <property type="entry name" value="Arf"/>
    <property type="match status" value="1"/>
</dbReference>
<dbReference type="EMBL" id="JAKMXF010000302">
    <property type="protein sequence ID" value="KAI6651758.1"/>
    <property type="molecule type" value="Genomic_DNA"/>
</dbReference>
<dbReference type="InterPro" id="IPR006689">
    <property type="entry name" value="Small_GTPase_ARF/SAR"/>
</dbReference>
<dbReference type="Gene3D" id="3.40.50.300">
    <property type="entry name" value="P-loop containing nucleotide triphosphate hydrolases"/>
    <property type="match status" value="1"/>
</dbReference>
<comment type="caution">
    <text evidence="6">The sequence shown here is derived from an EMBL/GenBank/DDBJ whole genome shotgun (WGS) entry which is preliminary data.</text>
</comment>
<keyword evidence="7" id="KW-1185">Reference proteome</keyword>
<feature type="binding site" evidence="3">
    <location>
        <begin position="18"/>
        <end position="25"/>
    </location>
    <ligand>
        <name>GTP</name>
        <dbReference type="ChEBI" id="CHEBI:37565"/>
    </ligand>
</feature>
<proteinExistence type="predicted"/>
<dbReference type="SUPFAM" id="SSF52540">
    <property type="entry name" value="P-loop containing nucleoside triphosphate hydrolases"/>
    <property type="match status" value="1"/>
</dbReference>
<feature type="binding site" evidence="3">
    <location>
        <position position="64"/>
    </location>
    <ligand>
        <name>GTP</name>
        <dbReference type="ChEBI" id="CHEBI:37565"/>
    </ligand>
</feature>
<dbReference type="PRINTS" id="PR00328">
    <property type="entry name" value="SAR1GTPBP"/>
</dbReference>
<evidence type="ECO:0000256" key="3">
    <source>
        <dbReference type="PIRSR" id="PIRSR606689-1"/>
    </source>
</evidence>
<feature type="region of interest" description="Disordered" evidence="5">
    <location>
        <begin position="460"/>
        <end position="480"/>
    </location>
</feature>
<evidence type="ECO:0000256" key="1">
    <source>
        <dbReference type="ARBA" id="ARBA00022741"/>
    </source>
</evidence>
<keyword evidence="4" id="KW-0460">Magnesium</keyword>
<feature type="binding site" evidence="3">
    <location>
        <begin position="120"/>
        <end position="123"/>
    </location>
    <ligand>
        <name>GTP</name>
        <dbReference type="ChEBI" id="CHEBI:37565"/>
    </ligand>
</feature>
<dbReference type="InterPro" id="IPR051995">
    <property type="entry name" value="Ciliary_GTPase"/>
</dbReference>
<evidence type="ECO:0000313" key="6">
    <source>
        <dbReference type="EMBL" id="KAI6651758.1"/>
    </source>
</evidence>
<dbReference type="NCBIfam" id="TIGR00231">
    <property type="entry name" value="small_GTP"/>
    <property type="match status" value="1"/>
</dbReference>
<evidence type="ECO:0000256" key="2">
    <source>
        <dbReference type="ARBA" id="ARBA00023134"/>
    </source>
</evidence>
<evidence type="ECO:0000256" key="5">
    <source>
        <dbReference type="SAM" id="MobiDB-lite"/>
    </source>
</evidence>
<protein>
    <submittedName>
        <fullName evidence="6">ADP-ribosylation factor-like protein 13B isoform X4</fullName>
    </submittedName>
</protein>
<keyword evidence="2 3" id="KW-0342">GTP-binding</keyword>
<keyword evidence="1 3" id="KW-0547">Nucleotide-binding</keyword>
<dbReference type="AlphaFoldDB" id="A0AAV7JSP2"/>
<dbReference type="GO" id="GO:0005525">
    <property type="term" value="F:GTP binding"/>
    <property type="evidence" value="ECO:0007669"/>
    <property type="project" value="UniProtKB-KW"/>
</dbReference>
<dbReference type="PANTHER" id="PTHR46090:SF2">
    <property type="entry name" value="ADP-RIBOSYLATION FACTOR-LIKE PROTEIN 13B"/>
    <property type="match status" value="1"/>
</dbReference>
<dbReference type="GO" id="GO:0046872">
    <property type="term" value="F:metal ion binding"/>
    <property type="evidence" value="ECO:0007669"/>
    <property type="project" value="UniProtKB-KW"/>
</dbReference>
<dbReference type="InterPro" id="IPR005225">
    <property type="entry name" value="Small_GTP-bd"/>
</dbReference>
<accession>A0AAV7JSP2</accession>
<gene>
    <name evidence="6" type="ORF">LOD99_5006</name>
</gene>
<feature type="binding site" evidence="4">
    <location>
        <position position="25"/>
    </location>
    <ligand>
        <name>Mg(2+)</name>
        <dbReference type="ChEBI" id="CHEBI:18420"/>
    </ligand>
</feature>
<evidence type="ECO:0000256" key="4">
    <source>
        <dbReference type="PIRSR" id="PIRSR606689-2"/>
    </source>
</evidence>
<dbReference type="InterPro" id="IPR027417">
    <property type="entry name" value="P-loop_NTPase"/>
</dbReference>
<name>A0AAV7JSP2_9METZ</name>
<keyword evidence="4" id="KW-0479">Metal-binding</keyword>
<reference evidence="6 7" key="1">
    <citation type="journal article" date="2023" name="BMC Biol.">
        <title>The compact genome of the sponge Oopsacas minuta (Hexactinellida) is lacking key metazoan core genes.</title>
        <authorList>
            <person name="Santini S."/>
            <person name="Schenkelaars Q."/>
            <person name="Jourda C."/>
            <person name="Duchesne M."/>
            <person name="Belahbib H."/>
            <person name="Rocher C."/>
            <person name="Selva M."/>
            <person name="Riesgo A."/>
            <person name="Vervoort M."/>
            <person name="Leys S.P."/>
            <person name="Kodjabachian L."/>
            <person name="Le Bivic A."/>
            <person name="Borchiellini C."/>
            <person name="Claverie J.M."/>
            <person name="Renard E."/>
        </authorList>
    </citation>
    <scope>NUCLEOTIDE SEQUENCE [LARGE SCALE GENOMIC DNA]</scope>
    <source>
        <strain evidence="6">SPO-2</strain>
    </source>
</reference>
<dbReference type="PANTHER" id="PTHR46090">
    <property type="entry name" value="ADP-RIBOSYLATION FACTOR-LIKE PROTEIN 13B"/>
    <property type="match status" value="1"/>
</dbReference>
<sequence length="480" mass="54504">MLCVHSQHIYDVTILVLGVDNAGKTTLLANILHEPVSYVVPTIGYRNVKYKYKRAHLTLVDLGGGQSIRNIWPNYYSEAHGAIFILDASDSDRFEESRNVFLGMSQHPLMANKPVLVFGNKQDMIKPGDTNNFEQLLGLKDFQSPSASQKTDTQSLNTLSGEFTADYHSTEYIHSSATDDVIDTSDYDTHVVRTTLHVSTPNLGYVSPSPSIVGRGHVRFNYCIAIDQRKQMRHKVILKGISWLLRCIRNDWNKLESRVCSDTALQKERELIQRRERSEQVRLILEERERERGVANDRPQSAKSGSNPFLPISRAVERAELREQTVQDIEDIPPPDSEEAVAIISQYFQNAHKLNSTTVNSILGIETDLYVKHISSEPILNSNQDDTIRTLDTIHEGTLKQLYPKRRGRNRVAPMESFGHLRSSPGFPPSSLLQTFQRSHKQVSEIYPCMPANPWCRPFTPIHDDKEQSRSLPEIPECTD</sequence>
<feature type="binding site" evidence="4">
    <location>
        <position position="42"/>
    </location>
    <ligand>
        <name>Mg(2+)</name>
        <dbReference type="ChEBI" id="CHEBI:18420"/>
    </ligand>
</feature>
<organism evidence="6 7">
    <name type="scientific">Oopsacas minuta</name>
    <dbReference type="NCBI Taxonomy" id="111878"/>
    <lineage>
        <taxon>Eukaryota</taxon>
        <taxon>Metazoa</taxon>
        <taxon>Porifera</taxon>
        <taxon>Hexactinellida</taxon>
        <taxon>Hexasterophora</taxon>
        <taxon>Lyssacinosida</taxon>
        <taxon>Leucopsacidae</taxon>
        <taxon>Oopsacas</taxon>
    </lineage>
</organism>
<dbReference type="CDD" id="cd00878">
    <property type="entry name" value="Arf_Arl"/>
    <property type="match status" value="1"/>
</dbReference>
<dbReference type="GO" id="GO:0003924">
    <property type="term" value="F:GTPase activity"/>
    <property type="evidence" value="ECO:0007669"/>
    <property type="project" value="InterPro"/>
</dbReference>
<dbReference type="SMART" id="SM00178">
    <property type="entry name" value="SAR"/>
    <property type="match status" value="1"/>
</dbReference>